<evidence type="ECO:0000256" key="1">
    <source>
        <dbReference type="ARBA" id="ARBA00004273"/>
    </source>
</evidence>
<sequence>TIEDFQHLEVVNWDPSDFSLCVCSQRLKSLPEKPVVIDWSYFKTEVARAGMVDEFEKKVEPFRK</sequence>
<protein>
    <submittedName>
        <fullName evidence="10">Uncharacterized protein</fullName>
    </submittedName>
</protein>
<keyword evidence="4" id="KW-0138">CF(0)</keyword>
<evidence type="ECO:0000256" key="7">
    <source>
        <dbReference type="ARBA" id="ARBA00023065"/>
    </source>
</evidence>
<name>A0A8C8MNE2_ONCTS</name>
<keyword evidence="9" id="KW-0472">Membrane</keyword>
<dbReference type="InterPro" id="IPR008689">
    <property type="entry name" value="ATP_synth_F0_dsu_mt"/>
</dbReference>
<evidence type="ECO:0000256" key="8">
    <source>
        <dbReference type="ARBA" id="ARBA00023128"/>
    </source>
</evidence>
<dbReference type="GO" id="GO:0015078">
    <property type="term" value="F:proton transmembrane transporter activity"/>
    <property type="evidence" value="ECO:0007669"/>
    <property type="project" value="InterPro"/>
</dbReference>
<evidence type="ECO:0000256" key="4">
    <source>
        <dbReference type="ARBA" id="ARBA00022547"/>
    </source>
</evidence>
<keyword evidence="8" id="KW-0496">Mitochondrion</keyword>
<keyword evidence="11" id="KW-1185">Reference proteome</keyword>
<dbReference type="GO" id="GO:0015986">
    <property type="term" value="P:proton motive force-driven ATP synthesis"/>
    <property type="evidence" value="ECO:0007669"/>
    <property type="project" value="InterPro"/>
</dbReference>
<dbReference type="GO" id="GO:0005743">
    <property type="term" value="C:mitochondrial inner membrane"/>
    <property type="evidence" value="ECO:0007669"/>
    <property type="project" value="UniProtKB-SubCell"/>
</dbReference>
<keyword evidence="5" id="KW-0375">Hydrogen ion transport</keyword>
<organism evidence="10 11">
    <name type="scientific">Oncorhynchus tshawytscha</name>
    <name type="common">Chinook salmon</name>
    <name type="synonym">Salmo tshawytscha</name>
    <dbReference type="NCBI Taxonomy" id="74940"/>
    <lineage>
        <taxon>Eukaryota</taxon>
        <taxon>Metazoa</taxon>
        <taxon>Chordata</taxon>
        <taxon>Craniata</taxon>
        <taxon>Vertebrata</taxon>
        <taxon>Euteleostomi</taxon>
        <taxon>Actinopterygii</taxon>
        <taxon>Neopterygii</taxon>
        <taxon>Teleostei</taxon>
        <taxon>Protacanthopterygii</taxon>
        <taxon>Salmoniformes</taxon>
        <taxon>Salmonidae</taxon>
        <taxon>Salmoninae</taxon>
        <taxon>Oncorhynchus</taxon>
    </lineage>
</organism>
<proteinExistence type="inferred from homology"/>
<dbReference type="GO" id="GO:0045259">
    <property type="term" value="C:proton-transporting ATP synthase complex"/>
    <property type="evidence" value="ECO:0007669"/>
    <property type="project" value="UniProtKB-KW"/>
</dbReference>
<keyword evidence="6" id="KW-0999">Mitochondrion inner membrane</keyword>
<evidence type="ECO:0000313" key="11">
    <source>
        <dbReference type="Proteomes" id="UP000694402"/>
    </source>
</evidence>
<evidence type="ECO:0000313" key="10">
    <source>
        <dbReference type="Ensembl" id="ENSOTSP00005102082.2"/>
    </source>
</evidence>
<comment type="similarity">
    <text evidence="2">Belongs to the ATPase d subunit family.</text>
</comment>
<keyword evidence="7" id="KW-0406">Ion transport</keyword>
<dbReference type="Pfam" id="PF05873">
    <property type="entry name" value="Mt_ATP-synt_D"/>
    <property type="match status" value="1"/>
</dbReference>
<keyword evidence="3" id="KW-0813">Transport</keyword>
<dbReference type="InterPro" id="IPR036228">
    <property type="entry name" value="ATP_synth_F0_dsu_sf_mt"/>
</dbReference>
<evidence type="ECO:0000256" key="5">
    <source>
        <dbReference type="ARBA" id="ARBA00022781"/>
    </source>
</evidence>
<dbReference type="Gene3D" id="6.10.280.70">
    <property type="match status" value="1"/>
</dbReference>
<dbReference type="SUPFAM" id="SSF161065">
    <property type="entry name" value="ATP synthase D chain-like"/>
    <property type="match status" value="1"/>
</dbReference>
<evidence type="ECO:0000256" key="3">
    <source>
        <dbReference type="ARBA" id="ARBA00022448"/>
    </source>
</evidence>
<reference evidence="10" key="2">
    <citation type="submission" date="2025-09" db="UniProtKB">
        <authorList>
            <consortium name="Ensembl"/>
        </authorList>
    </citation>
    <scope>IDENTIFICATION</scope>
</reference>
<dbReference type="GeneTree" id="ENSGT01120000273499"/>
<comment type="subcellular location">
    <subcellularLocation>
        <location evidence="1">Mitochondrion inner membrane</location>
    </subcellularLocation>
</comment>
<accession>A0A8C8MNE2</accession>
<reference evidence="10" key="1">
    <citation type="submission" date="2025-08" db="UniProtKB">
        <authorList>
            <consortium name="Ensembl"/>
        </authorList>
    </citation>
    <scope>IDENTIFICATION</scope>
</reference>
<dbReference type="Proteomes" id="UP000694402">
    <property type="component" value="Unassembled WGS sequence"/>
</dbReference>
<evidence type="ECO:0000256" key="6">
    <source>
        <dbReference type="ARBA" id="ARBA00022792"/>
    </source>
</evidence>
<dbReference type="AlphaFoldDB" id="A0A8C8MNE2"/>
<evidence type="ECO:0000256" key="2">
    <source>
        <dbReference type="ARBA" id="ARBA00006842"/>
    </source>
</evidence>
<dbReference type="Ensembl" id="ENSOTST00005110407.2">
    <property type="protein sequence ID" value="ENSOTSP00005102082.2"/>
    <property type="gene ID" value="ENSOTSG00005046880.2"/>
</dbReference>
<evidence type="ECO:0000256" key="9">
    <source>
        <dbReference type="ARBA" id="ARBA00023136"/>
    </source>
</evidence>